<keyword evidence="3" id="KW-1185">Reference proteome</keyword>
<dbReference type="SUPFAM" id="SSF53335">
    <property type="entry name" value="S-adenosyl-L-methionine-dependent methyltransferases"/>
    <property type="match status" value="1"/>
</dbReference>
<dbReference type="GO" id="GO:0032259">
    <property type="term" value="P:methylation"/>
    <property type="evidence" value="ECO:0007669"/>
    <property type="project" value="UniProtKB-KW"/>
</dbReference>
<keyword evidence="2" id="KW-0808">Transferase</keyword>
<dbReference type="EMBL" id="JBHTAH010000015">
    <property type="protein sequence ID" value="MFC7070955.1"/>
    <property type="molecule type" value="Genomic_DNA"/>
</dbReference>
<dbReference type="PANTHER" id="PTHR34203:SF15">
    <property type="entry name" value="SLL1173 PROTEIN"/>
    <property type="match status" value="1"/>
</dbReference>
<dbReference type="PANTHER" id="PTHR34203">
    <property type="entry name" value="METHYLTRANSFERASE, FKBM FAMILY PROTEIN"/>
    <property type="match status" value="1"/>
</dbReference>
<organism evidence="2 3">
    <name type="scientific">Halobaculum lipolyticum</name>
    <dbReference type="NCBI Taxonomy" id="3032001"/>
    <lineage>
        <taxon>Archaea</taxon>
        <taxon>Methanobacteriati</taxon>
        <taxon>Methanobacteriota</taxon>
        <taxon>Stenosarchaea group</taxon>
        <taxon>Halobacteria</taxon>
        <taxon>Halobacteriales</taxon>
        <taxon>Haloferacaceae</taxon>
        <taxon>Halobaculum</taxon>
    </lineage>
</organism>
<dbReference type="Gene3D" id="3.40.50.150">
    <property type="entry name" value="Vaccinia Virus protein VP39"/>
    <property type="match status" value="1"/>
</dbReference>
<dbReference type="InterPro" id="IPR029063">
    <property type="entry name" value="SAM-dependent_MTases_sf"/>
</dbReference>
<evidence type="ECO:0000313" key="3">
    <source>
        <dbReference type="Proteomes" id="UP001596461"/>
    </source>
</evidence>
<keyword evidence="2" id="KW-0489">Methyltransferase</keyword>
<dbReference type="Pfam" id="PF05050">
    <property type="entry name" value="Methyltransf_21"/>
    <property type="match status" value="1"/>
</dbReference>
<accession>A0ABD5WFS2</accession>
<gene>
    <name evidence="2" type="ORF">ACFQL9_15010</name>
</gene>
<dbReference type="GeneID" id="81124493"/>
<dbReference type="InterPro" id="IPR006342">
    <property type="entry name" value="FkbM_mtfrase"/>
</dbReference>
<dbReference type="GO" id="GO:0008168">
    <property type="term" value="F:methyltransferase activity"/>
    <property type="evidence" value="ECO:0007669"/>
    <property type="project" value="UniProtKB-KW"/>
</dbReference>
<dbReference type="RefSeq" id="WP_284032626.1">
    <property type="nucleotide sequence ID" value="NZ_CP126154.1"/>
</dbReference>
<dbReference type="AlphaFoldDB" id="A0ABD5WFS2"/>
<comment type="caution">
    <text evidence="2">The sequence shown here is derived from an EMBL/GenBank/DDBJ whole genome shotgun (WGS) entry which is preliminary data.</text>
</comment>
<proteinExistence type="predicted"/>
<feature type="domain" description="Methyltransferase FkbM" evidence="1">
    <location>
        <begin position="95"/>
        <end position="248"/>
    </location>
</feature>
<reference evidence="2 3" key="1">
    <citation type="journal article" date="2019" name="Int. J. Syst. Evol. Microbiol.">
        <title>The Global Catalogue of Microorganisms (GCM) 10K type strain sequencing project: providing services to taxonomists for standard genome sequencing and annotation.</title>
        <authorList>
            <consortium name="The Broad Institute Genomics Platform"/>
            <consortium name="The Broad Institute Genome Sequencing Center for Infectious Disease"/>
            <person name="Wu L."/>
            <person name="Ma J."/>
        </authorList>
    </citation>
    <scope>NUCLEOTIDE SEQUENCE [LARGE SCALE GENOMIC DNA]</scope>
    <source>
        <strain evidence="2 3">DT31</strain>
    </source>
</reference>
<name>A0ABD5WFS2_9EURY</name>
<dbReference type="InterPro" id="IPR052514">
    <property type="entry name" value="SAM-dependent_MTase"/>
</dbReference>
<protein>
    <submittedName>
        <fullName evidence="2">FkbM family methyltransferase</fullName>
    </submittedName>
</protein>
<dbReference type="Proteomes" id="UP001596461">
    <property type="component" value="Unassembled WGS sequence"/>
</dbReference>
<sequence length="281" mass="30466">MSRSIVRGYDKFAKFVGSTSVASVPGVRPLGGVIERTVGGIAAGGGPRRVDYQGSALFLDPSDHVGGIIYRTGEYEPEICDRLVRLVDEGGTAIDVGGHIGSHTVSMRDAVGKTGEVFVFEPHPESSSLIEKTINENGWSNVEVFEKCLSETVGEVQLSETDGNTSCSSVDRSNDGDYTVEAIRLSEFLTDRGVQSVDVLKIDIEGAEIEVIRDLDGSLDRIEAIVLELHRHQLSASELSEIYTILDRDGDIVEVDGDPIDTKADFCSGRNNESLVWERES</sequence>
<evidence type="ECO:0000313" key="2">
    <source>
        <dbReference type="EMBL" id="MFC7070955.1"/>
    </source>
</evidence>
<evidence type="ECO:0000259" key="1">
    <source>
        <dbReference type="Pfam" id="PF05050"/>
    </source>
</evidence>
<dbReference type="NCBIfam" id="TIGR01444">
    <property type="entry name" value="fkbM_fam"/>
    <property type="match status" value="1"/>
</dbReference>